<dbReference type="CDD" id="cd19076">
    <property type="entry name" value="AKR_AKR13A_13D"/>
    <property type="match status" value="1"/>
</dbReference>
<dbReference type="AlphaFoldDB" id="A0A507BYC7"/>
<dbReference type="PANTHER" id="PTHR43625">
    <property type="entry name" value="AFLATOXIN B1 ALDEHYDE REDUCTASE"/>
    <property type="match status" value="1"/>
</dbReference>
<evidence type="ECO:0000256" key="1">
    <source>
        <dbReference type="ARBA" id="ARBA00023002"/>
    </source>
</evidence>
<dbReference type="RefSeq" id="XP_031023390.1">
    <property type="nucleotide sequence ID" value="XM_031170635.1"/>
</dbReference>
<dbReference type="GO" id="GO:0016491">
    <property type="term" value="F:oxidoreductase activity"/>
    <property type="evidence" value="ECO:0007669"/>
    <property type="project" value="UniProtKB-KW"/>
</dbReference>
<keyword evidence="4" id="KW-1185">Reference proteome</keyword>
<accession>A0A507BYC7</accession>
<gene>
    <name evidence="3" type="ORF">SmJEL517_g04707</name>
</gene>
<name>A0A507BYC7_9FUNG</name>
<dbReference type="OrthoDB" id="37537at2759"/>
<proteinExistence type="predicted"/>
<sequence>MSNTKIPLRQLGRNGPMVSALGYGAMGLSGTYGSADDEVSVKLLNKAIDLGCTFWDTSDLYGVGHNEKLLSRVLATRRNEIFLATKFAIVVGKNGPRQIRGDAAYVKEACDASLKRLGISTIDLYYQHRVDPNTPIEVTVGAMKELVKEGKVRYLGLSECSAATLRRAHKVHPISCVQMEYSPWCLDIEQNGILATCRELGIAIVPYSPLGRGFLSGEIKSPDDIPKGDFRKTLPRFRGEAFKTNLELVKAFESMAKAKGTTASALCLAWVFFQGPDMIPIPGTRREKALLENLSSLKVNFTKEDDAKIRAILSKTVGERYTADGMRAVNL</sequence>
<dbReference type="SUPFAM" id="SSF51430">
    <property type="entry name" value="NAD(P)-linked oxidoreductase"/>
    <property type="match status" value="1"/>
</dbReference>
<evidence type="ECO:0000313" key="4">
    <source>
        <dbReference type="Proteomes" id="UP000319731"/>
    </source>
</evidence>
<dbReference type="Proteomes" id="UP000319731">
    <property type="component" value="Unassembled WGS sequence"/>
</dbReference>
<dbReference type="Pfam" id="PF00248">
    <property type="entry name" value="Aldo_ket_red"/>
    <property type="match status" value="1"/>
</dbReference>
<protein>
    <recommendedName>
        <fullName evidence="2">NADP-dependent oxidoreductase domain-containing protein</fullName>
    </recommendedName>
</protein>
<organism evidence="3 4">
    <name type="scientific">Synchytrium microbalum</name>
    <dbReference type="NCBI Taxonomy" id="1806994"/>
    <lineage>
        <taxon>Eukaryota</taxon>
        <taxon>Fungi</taxon>
        <taxon>Fungi incertae sedis</taxon>
        <taxon>Chytridiomycota</taxon>
        <taxon>Chytridiomycota incertae sedis</taxon>
        <taxon>Chytridiomycetes</taxon>
        <taxon>Synchytriales</taxon>
        <taxon>Synchytriaceae</taxon>
        <taxon>Synchytrium</taxon>
    </lineage>
</organism>
<feature type="domain" description="NADP-dependent oxidoreductase" evidence="2">
    <location>
        <begin position="21"/>
        <end position="312"/>
    </location>
</feature>
<reference evidence="3 4" key="1">
    <citation type="journal article" date="2019" name="Sci. Rep.">
        <title>Comparative genomics of chytrid fungi reveal insights into the obligate biotrophic and pathogenic lifestyle of Synchytrium endobioticum.</title>
        <authorList>
            <person name="van de Vossenberg B.T.L.H."/>
            <person name="Warris S."/>
            <person name="Nguyen H.D.T."/>
            <person name="van Gent-Pelzer M.P.E."/>
            <person name="Joly D.L."/>
            <person name="van de Geest H.C."/>
            <person name="Bonants P.J.M."/>
            <person name="Smith D.S."/>
            <person name="Levesque C.A."/>
            <person name="van der Lee T.A.J."/>
        </authorList>
    </citation>
    <scope>NUCLEOTIDE SEQUENCE [LARGE SCALE GENOMIC DNA]</scope>
    <source>
        <strain evidence="3 4">JEL517</strain>
    </source>
</reference>
<evidence type="ECO:0000259" key="2">
    <source>
        <dbReference type="Pfam" id="PF00248"/>
    </source>
</evidence>
<dbReference type="PANTHER" id="PTHR43625:SF40">
    <property type="entry name" value="ALDO-KETO REDUCTASE YAKC [NADP(+)]"/>
    <property type="match status" value="1"/>
</dbReference>
<dbReference type="GeneID" id="42005932"/>
<evidence type="ECO:0000313" key="3">
    <source>
        <dbReference type="EMBL" id="TPX32128.1"/>
    </source>
</evidence>
<dbReference type="STRING" id="1806994.A0A507BYC7"/>
<dbReference type="InterPro" id="IPR036812">
    <property type="entry name" value="NAD(P)_OxRdtase_dom_sf"/>
</dbReference>
<dbReference type="EMBL" id="QEAO01000034">
    <property type="protein sequence ID" value="TPX32128.1"/>
    <property type="molecule type" value="Genomic_DNA"/>
</dbReference>
<dbReference type="GO" id="GO:0005737">
    <property type="term" value="C:cytoplasm"/>
    <property type="evidence" value="ECO:0007669"/>
    <property type="project" value="TreeGrafter"/>
</dbReference>
<keyword evidence="1" id="KW-0560">Oxidoreductase</keyword>
<comment type="caution">
    <text evidence="3">The sequence shown here is derived from an EMBL/GenBank/DDBJ whole genome shotgun (WGS) entry which is preliminary data.</text>
</comment>
<dbReference type="InterPro" id="IPR050791">
    <property type="entry name" value="Aldo-Keto_reductase"/>
</dbReference>
<dbReference type="Gene3D" id="3.20.20.100">
    <property type="entry name" value="NADP-dependent oxidoreductase domain"/>
    <property type="match status" value="1"/>
</dbReference>
<dbReference type="InterPro" id="IPR023210">
    <property type="entry name" value="NADP_OxRdtase_dom"/>
</dbReference>